<keyword evidence="3" id="KW-1185">Reference proteome</keyword>
<reference evidence="2 3" key="1">
    <citation type="submission" date="2020-04" db="EMBL/GenBank/DDBJ databases">
        <authorList>
            <person name="De Canck E."/>
        </authorList>
    </citation>
    <scope>NUCLEOTIDE SEQUENCE [LARGE SCALE GENOMIC DNA]</scope>
    <source>
        <strain evidence="2 3">LMG 3441</strain>
    </source>
</reference>
<evidence type="ECO:0000313" key="2">
    <source>
        <dbReference type="EMBL" id="CAB3732441.1"/>
    </source>
</evidence>
<keyword evidence="1" id="KW-0812">Transmembrane</keyword>
<evidence type="ECO:0000256" key="1">
    <source>
        <dbReference type="SAM" id="Phobius"/>
    </source>
</evidence>
<evidence type="ECO:0000313" key="3">
    <source>
        <dbReference type="Proteomes" id="UP000494269"/>
    </source>
</evidence>
<feature type="transmembrane region" description="Helical" evidence="1">
    <location>
        <begin position="77"/>
        <end position="95"/>
    </location>
</feature>
<proteinExistence type="predicted"/>
<keyword evidence="1" id="KW-1133">Transmembrane helix</keyword>
<dbReference type="AlphaFoldDB" id="A0A6S7BY46"/>
<feature type="transmembrane region" description="Helical" evidence="1">
    <location>
        <begin position="36"/>
        <end position="57"/>
    </location>
</feature>
<dbReference type="Proteomes" id="UP000494269">
    <property type="component" value="Unassembled WGS sequence"/>
</dbReference>
<keyword evidence="1" id="KW-0472">Membrane</keyword>
<accession>A0A6S7BY46</accession>
<feature type="transmembrane region" description="Helical" evidence="1">
    <location>
        <begin position="6"/>
        <end position="24"/>
    </location>
</feature>
<sequence>MLVLGVYLAGLCIIATFAHYKKWYRIDGKALSAQPLFWISILVPVASFLFFGCFSWQGYEFDWSPNGYAKFIEISKLPLAFLSLSIPFSAIVAAIHRTTQTASQMQQAALQLSMASAKNSLDGFYAHQKDFIEHIATWKFGETKIFNSDDRISSVYVAYPRLLYRKIYPGAKGTAEASYSVEPSFEAAIRLKIASINDGLWNHVERAMRNDQPSIGDEATTIYVVLLQTYDIFDHVGIDNASDNYFFIPHHLGGHQFNIVSEADFKELMRLLLKIATAVIDMISTKPLENVSGIRRFAVSANPFFFSFNNGQRSTPKRANTWRETVNSFPHTPLLAK</sequence>
<gene>
    <name evidence="2" type="ORF">LMG3441_04811</name>
</gene>
<name>A0A6S7BY46_9BURK</name>
<dbReference type="EMBL" id="CADIJQ010000009">
    <property type="protein sequence ID" value="CAB3732441.1"/>
    <property type="molecule type" value="Genomic_DNA"/>
</dbReference>
<protein>
    <submittedName>
        <fullName evidence="2">Uncharacterized protein</fullName>
    </submittedName>
</protein>
<organism evidence="2 3">
    <name type="scientific">Achromobacter kerstersii</name>
    <dbReference type="NCBI Taxonomy" id="1353890"/>
    <lineage>
        <taxon>Bacteria</taxon>
        <taxon>Pseudomonadati</taxon>
        <taxon>Pseudomonadota</taxon>
        <taxon>Betaproteobacteria</taxon>
        <taxon>Burkholderiales</taxon>
        <taxon>Alcaligenaceae</taxon>
        <taxon>Achromobacter</taxon>
    </lineage>
</organism>